<proteinExistence type="predicted"/>
<keyword evidence="3" id="KW-1185">Reference proteome</keyword>
<feature type="compositionally biased region" description="Polar residues" evidence="1">
    <location>
        <begin position="162"/>
        <end position="174"/>
    </location>
</feature>
<dbReference type="Proteomes" id="UP001152049">
    <property type="component" value="Unassembled WGS sequence"/>
</dbReference>
<accession>A0A9W8RNG4</accession>
<name>A0A9W8RNG4_9HYPO</name>
<gene>
    <name evidence="2" type="ORF">NW762_013769</name>
</gene>
<evidence type="ECO:0000313" key="3">
    <source>
        <dbReference type="Proteomes" id="UP001152049"/>
    </source>
</evidence>
<dbReference type="AlphaFoldDB" id="A0A9W8RNG4"/>
<evidence type="ECO:0000313" key="2">
    <source>
        <dbReference type="EMBL" id="KAJ4246025.1"/>
    </source>
</evidence>
<feature type="region of interest" description="Disordered" evidence="1">
    <location>
        <begin position="128"/>
        <end position="174"/>
    </location>
</feature>
<sequence length="243" mass="27269">MDNHNDPTENLIDKLNQFEVALIRLRRSFPTLVPNRTDVGTPQPQGRRYDTSRFPSQARLDELLANMGEIFDDLNSLRSSDLPADLPDFRSTLEMSANRLLDDLDTIQSTVWSNEHWALDESLQGFGESAGIFGPPSTDPAFSQSADQPVADDGGERDAERSSNTTAPNSNGDPTYQQFFLRGIIDQASMSSEVVCISFMRRNPIDDSWSFIQDRAGDIISIPHEDLLLVYINQDDLPTMNER</sequence>
<dbReference type="OrthoDB" id="10470255at2759"/>
<evidence type="ECO:0000256" key="1">
    <source>
        <dbReference type="SAM" id="MobiDB-lite"/>
    </source>
</evidence>
<protein>
    <submittedName>
        <fullName evidence="2">Uncharacterized protein</fullName>
    </submittedName>
</protein>
<reference evidence="2" key="1">
    <citation type="submission" date="2022-09" db="EMBL/GenBank/DDBJ databases">
        <title>Fusarium specimens isolated from Avocado Roots.</title>
        <authorList>
            <person name="Stajich J."/>
            <person name="Roper C."/>
            <person name="Heimlech-Rivalta G."/>
        </authorList>
    </citation>
    <scope>NUCLEOTIDE SEQUENCE</scope>
    <source>
        <strain evidence="2">CF00136</strain>
    </source>
</reference>
<dbReference type="EMBL" id="JAOQAZ010000044">
    <property type="protein sequence ID" value="KAJ4246025.1"/>
    <property type="molecule type" value="Genomic_DNA"/>
</dbReference>
<comment type="caution">
    <text evidence="2">The sequence shown here is derived from an EMBL/GenBank/DDBJ whole genome shotgun (WGS) entry which is preliminary data.</text>
</comment>
<organism evidence="2 3">
    <name type="scientific">Fusarium torreyae</name>
    <dbReference type="NCBI Taxonomy" id="1237075"/>
    <lineage>
        <taxon>Eukaryota</taxon>
        <taxon>Fungi</taxon>
        <taxon>Dikarya</taxon>
        <taxon>Ascomycota</taxon>
        <taxon>Pezizomycotina</taxon>
        <taxon>Sordariomycetes</taxon>
        <taxon>Hypocreomycetidae</taxon>
        <taxon>Hypocreales</taxon>
        <taxon>Nectriaceae</taxon>
        <taxon>Fusarium</taxon>
    </lineage>
</organism>